<comment type="caution">
    <text evidence="2">The sequence shown here is derived from an EMBL/GenBank/DDBJ whole genome shotgun (WGS) entry which is preliminary data.</text>
</comment>
<dbReference type="Pfam" id="PF01431">
    <property type="entry name" value="Peptidase_M13"/>
    <property type="match status" value="1"/>
</dbReference>
<dbReference type="AlphaFoldDB" id="A0AAQ4F0N1"/>
<evidence type="ECO:0000313" key="2">
    <source>
        <dbReference type="EMBL" id="KAK8780686.1"/>
    </source>
</evidence>
<dbReference type="PANTHER" id="PTHR11733">
    <property type="entry name" value="ZINC METALLOPROTEASE FAMILY M13 NEPRILYSIN-RELATED"/>
    <property type="match status" value="1"/>
</dbReference>
<dbReference type="InterPro" id="IPR024079">
    <property type="entry name" value="MetalloPept_cat_dom_sf"/>
</dbReference>
<dbReference type="InterPro" id="IPR018497">
    <property type="entry name" value="Peptidase_M13_C"/>
</dbReference>
<dbReference type="PROSITE" id="PS51885">
    <property type="entry name" value="NEPRILYSIN"/>
    <property type="match status" value="1"/>
</dbReference>
<evidence type="ECO:0000313" key="3">
    <source>
        <dbReference type="Proteomes" id="UP001321473"/>
    </source>
</evidence>
<dbReference type="SUPFAM" id="SSF55486">
    <property type="entry name" value="Metalloproteases ('zincins'), catalytic domain"/>
    <property type="match status" value="1"/>
</dbReference>
<keyword evidence="3" id="KW-1185">Reference proteome</keyword>
<organism evidence="2 3">
    <name type="scientific">Amblyomma americanum</name>
    <name type="common">Lone star tick</name>
    <dbReference type="NCBI Taxonomy" id="6943"/>
    <lineage>
        <taxon>Eukaryota</taxon>
        <taxon>Metazoa</taxon>
        <taxon>Ecdysozoa</taxon>
        <taxon>Arthropoda</taxon>
        <taxon>Chelicerata</taxon>
        <taxon>Arachnida</taxon>
        <taxon>Acari</taxon>
        <taxon>Parasitiformes</taxon>
        <taxon>Ixodida</taxon>
        <taxon>Ixodoidea</taxon>
        <taxon>Ixodidae</taxon>
        <taxon>Amblyomminae</taxon>
        <taxon>Amblyomma</taxon>
    </lineage>
</organism>
<dbReference type="GO" id="GO:0004222">
    <property type="term" value="F:metalloendopeptidase activity"/>
    <property type="evidence" value="ECO:0007669"/>
    <property type="project" value="InterPro"/>
</dbReference>
<dbReference type="Proteomes" id="UP001321473">
    <property type="component" value="Unassembled WGS sequence"/>
</dbReference>
<proteinExistence type="predicted"/>
<feature type="domain" description="Peptidase M13 C-terminal" evidence="1">
    <location>
        <begin position="29"/>
        <end position="129"/>
    </location>
</feature>
<sequence length="131" mass="14867">MFFADGTAALNYGGLGQAAKERNLAILNDVIDSEGFADYAGLLLTYAAYRRLPYRERHAVLPNLGLSAEQTFFVAHCLKWCDVAAKLKRSSRYWNSRSRCIVPLRNMVQFADAFSCRRGASMNPWEKCSFW</sequence>
<protein>
    <recommendedName>
        <fullName evidence="1">Peptidase M13 C-terminal domain-containing protein</fullName>
    </recommendedName>
</protein>
<dbReference type="PANTHER" id="PTHR11733:SF241">
    <property type="entry name" value="GH26575P-RELATED"/>
    <property type="match status" value="1"/>
</dbReference>
<evidence type="ECO:0000259" key="1">
    <source>
        <dbReference type="Pfam" id="PF01431"/>
    </source>
</evidence>
<dbReference type="GO" id="GO:0016485">
    <property type="term" value="P:protein processing"/>
    <property type="evidence" value="ECO:0007669"/>
    <property type="project" value="TreeGrafter"/>
</dbReference>
<dbReference type="Gene3D" id="3.40.390.10">
    <property type="entry name" value="Collagenase (Catalytic Domain)"/>
    <property type="match status" value="1"/>
</dbReference>
<dbReference type="InterPro" id="IPR000718">
    <property type="entry name" value="Peptidase_M13"/>
</dbReference>
<reference evidence="2 3" key="1">
    <citation type="journal article" date="2023" name="Arcadia Sci">
        <title>De novo assembly of a long-read Amblyomma americanum tick genome.</title>
        <authorList>
            <person name="Chou S."/>
            <person name="Poskanzer K.E."/>
            <person name="Rollins M."/>
            <person name="Thuy-Boun P.S."/>
        </authorList>
    </citation>
    <scope>NUCLEOTIDE SEQUENCE [LARGE SCALE GENOMIC DNA]</scope>
    <source>
        <strain evidence="2">F_SG_1</strain>
        <tissue evidence="2">Salivary glands</tissue>
    </source>
</reference>
<dbReference type="GO" id="GO:0005886">
    <property type="term" value="C:plasma membrane"/>
    <property type="evidence" value="ECO:0007669"/>
    <property type="project" value="TreeGrafter"/>
</dbReference>
<gene>
    <name evidence="2" type="ORF">V5799_017970</name>
</gene>
<dbReference type="EMBL" id="JARKHS020008538">
    <property type="protein sequence ID" value="KAK8780686.1"/>
    <property type="molecule type" value="Genomic_DNA"/>
</dbReference>
<accession>A0AAQ4F0N1</accession>
<name>A0AAQ4F0N1_AMBAM</name>